<dbReference type="PROSITE" id="PS50026">
    <property type="entry name" value="EGF_3"/>
    <property type="match status" value="1"/>
</dbReference>
<reference evidence="6" key="2">
    <citation type="submission" date="2025-09" db="UniProtKB">
        <authorList>
            <consortium name="Ensembl"/>
        </authorList>
    </citation>
    <scope>IDENTIFICATION</scope>
</reference>
<dbReference type="GeneTree" id="ENSGT00940000155978"/>
<feature type="domain" description="Laminin G" evidence="4">
    <location>
        <begin position="26"/>
        <end position="210"/>
    </location>
</feature>
<reference evidence="6" key="1">
    <citation type="submission" date="2025-08" db="UniProtKB">
        <authorList>
            <consortium name="Ensembl"/>
        </authorList>
    </citation>
    <scope>IDENTIFICATION</scope>
</reference>
<evidence type="ECO:0000256" key="2">
    <source>
        <dbReference type="PROSITE-ProRule" id="PRU00076"/>
    </source>
</evidence>
<sequence>APATMGSASVTLQLLLATLAASRSHGLEFSGSSGQWARFERWESGSAGASSKTAPAGGELSFQMRTNQSRGMVLYQDDGGGGGGGRDRGACGFLATSLSDGRLRLRAGLSCSVEALVLSGSRVDDGRWHRVQVRRDGRRVELSVDGENQTGRRRPPSDLFVGGVPADVPAHAAADREFPFSGTLLDLRYSADVPELVGSQGVGTEAERVCTERNPCENGGLCSVLDGEAFCDCAGTGFEGRYCDE</sequence>
<feature type="signal peptide" evidence="3">
    <location>
        <begin position="1"/>
        <end position="26"/>
    </location>
</feature>
<dbReference type="Ensembl" id="ENSPMAT00000000530.1">
    <property type="protein sequence ID" value="ENSPMAP00000000529.1"/>
    <property type="gene ID" value="ENSPMAG00000000478.1"/>
</dbReference>
<evidence type="ECO:0000259" key="5">
    <source>
        <dbReference type="PROSITE" id="PS50026"/>
    </source>
</evidence>
<evidence type="ECO:0000256" key="3">
    <source>
        <dbReference type="SAM" id="SignalP"/>
    </source>
</evidence>
<dbReference type="PROSITE" id="PS50025">
    <property type="entry name" value="LAM_G_DOMAIN"/>
    <property type="match status" value="1"/>
</dbReference>
<dbReference type="PANTHER" id="PTHR15036">
    <property type="entry name" value="PIKACHURIN-LIKE PROTEIN"/>
    <property type="match status" value="1"/>
</dbReference>
<evidence type="ECO:0000256" key="1">
    <source>
        <dbReference type="ARBA" id="ARBA00023157"/>
    </source>
</evidence>
<dbReference type="STRING" id="7757.ENSPMAP00000000529"/>
<dbReference type="SUPFAM" id="SSF49899">
    <property type="entry name" value="Concanavalin A-like lectins/glucanases"/>
    <property type="match status" value="1"/>
</dbReference>
<dbReference type="GO" id="GO:0016020">
    <property type="term" value="C:membrane"/>
    <property type="evidence" value="ECO:0007669"/>
    <property type="project" value="UniProtKB-SubCell"/>
</dbReference>
<feature type="domain" description="EGF-like" evidence="5">
    <location>
        <begin position="206"/>
        <end position="244"/>
    </location>
</feature>
<keyword evidence="2" id="KW-0245">EGF-like domain</keyword>
<dbReference type="Pfam" id="PF02210">
    <property type="entry name" value="Laminin_G_2"/>
    <property type="match status" value="1"/>
</dbReference>
<feature type="chain" id="PRO_5004532245" evidence="3">
    <location>
        <begin position="27"/>
        <end position="245"/>
    </location>
</feature>
<accession>S4R5P9</accession>
<evidence type="ECO:0000313" key="6">
    <source>
        <dbReference type="Ensembl" id="ENSPMAP00000000529.1"/>
    </source>
</evidence>
<dbReference type="Gene3D" id="2.60.120.200">
    <property type="match status" value="1"/>
</dbReference>
<keyword evidence="1" id="KW-1015">Disulfide bond</keyword>
<dbReference type="InterPro" id="IPR050372">
    <property type="entry name" value="Neurexin-related_CASP"/>
</dbReference>
<dbReference type="Gene3D" id="2.10.25.10">
    <property type="entry name" value="Laminin"/>
    <property type="match status" value="1"/>
</dbReference>
<dbReference type="InterPro" id="IPR013320">
    <property type="entry name" value="ConA-like_dom_sf"/>
</dbReference>
<protein>
    <submittedName>
        <fullName evidence="6">Uncharacterized protein</fullName>
    </submittedName>
</protein>
<dbReference type="HOGENOM" id="CLU_074005_0_0_1"/>
<organism evidence="6">
    <name type="scientific">Petromyzon marinus</name>
    <name type="common">Sea lamprey</name>
    <dbReference type="NCBI Taxonomy" id="7757"/>
    <lineage>
        <taxon>Eukaryota</taxon>
        <taxon>Metazoa</taxon>
        <taxon>Chordata</taxon>
        <taxon>Craniata</taxon>
        <taxon>Vertebrata</taxon>
        <taxon>Cyclostomata</taxon>
        <taxon>Hyperoartia</taxon>
        <taxon>Petromyzontiformes</taxon>
        <taxon>Petromyzontidae</taxon>
        <taxon>Petromyzon</taxon>
    </lineage>
</organism>
<proteinExistence type="predicted"/>
<dbReference type="InterPro" id="IPR000742">
    <property type="entry name" value="EGF"/>
</dbReference>
<dbReference type="CDD" id="cd00110">
    <property type="entry name" value="LamG"/>
    <property type="match status" value="1"/>
</dbReference>
<dbReference type="OMA" id="CVENPCE"/>
<dbReference type="SMART" id="SM00282">
    <property type="entry name" value="LamG"/>
    <property type="match status" value="1"/>
</dbReference>
<keyword evidence="3" id="KW-0732">Signal</keyword>
<dbReference type="CDD" id="cd00054">
    <property type="entry name" value="EGF_CA"/>
    <property type="match status" value="1"/>
</dbReference>
<evidence type="ECO:0000259" key="4">
    <source>
        <dbReference type="PROSITE" id="PS50025"/>
    </source>
</evidence>
<dbReference type="InterPro" id="IPR001791">
    <property type="entry name" value="Laminin_G"/>
</dbReference>
<dbReference type="AlphaFoldDB" id="S4R5P9"/>
<comment type="caution">
    <text evidence="2">Lacks conserved residue(s) required for the propagation of feature annotation.</text>
</comment>
<name>S4R5P9_PETMA</name>
<dbReference type="PANTHER" id="PTHR15036:SF49">
    <property type="entry name" value="AXOTACTIN"/>
    <property type="match status" value="1"/>
</dbReference>